<dbReference type="AlphaFoldDB" id="A0A0A9RGS6"/>
<evidence type="ECO:0000256" key="1">
    <source>
        <dbReference type="SAM" id="MobiDB-lite"/>
    </source>
</evidence>
<evidence type="ECO:0000313" key="2">
    <source>
        <dbReference type="EMBL" id="JAD56333.1"/>
    </source>
</evidence>
<reference evidence="2" key="1">
    <citation type="submission" date="2014-09" db="EMBL/GenBank/DDBJ databases">
        <authorList>
            <person name="Magalhaes I.L.F."/>
            <person name="Oliveira U."/>
            <person name="Santos F.R."/>
            <person name="Vidigal T.H.D.A."/>
            <person name="Brescovit A.D."/>
            <person name="Santos A.J."/>
        </authorList>
    </citation>
    <scope>NUCLEOTIDE SEQUENCE</scope>
    <source>
        <tissue evidence="2">Shoot tissue taken approximately 20 cm above the soil surface</tissue>
    </source>
</reference>
<accession>A0A0A9RGS6</accession>
<organism evidence="2">
    <name type="scientific">Arundo donax</name>
    <name type="common">Giant reed</name>
    <name type="synonym">Donax arundinaceus</name>
    <dbReference type="NCBI Taxonomy" id="35708"/>
    <lineage>
        <taxon>Eukaryota</taxon>
        <taxon>Viridiplantae</taxon>
        <taxon>Streptophyta</taxon>
        <taxon>Embryophyta</taxon>
        <taxon>Tracheophyta</taxon>
        <taxon>Spermatophyta</taxon>
        <taxon>Magnoliopsida</taxon>
        <taxon>Liliopsida</taxon>
        <taxon>Poales</taxon>
        <taxon>Poaceae</taxon>
        <taxon>PACMAD clade</taxon>
        <taxon>Arundinoideae</taxon>
        <taxon>Arundineae</taxon>
        <taxon>Arundo</taxon>
    </lineage>
</organism>
<dbReference type="EMBL" id="GBRH01241562">
    <property type="protein sequence ID" value="JAD56333.1"/>
    <property type="molecule type" value="Transcribed_RNA"/>
</dbReference>
<feature type="region of interest" description="Disordered" evidence="1">
    <location>
        <begin position="36"/>
        <end position="58"/>
    </location>
</feature>
<protein>
    <submittedName>
        <fullName evidence="2">Uncharacterized protein</fullName>
    </submittedName>
</protein>
<reference evidence="2" key="2">
    <citation type="journal article" date="2015" name="Data Brief">
        <title>Shoot transcriptome of the giant reed, Arundo donax.</title>
        <authorList>
            <person name="Barrero R.A."/>
            <person name="Guerrero F.D."/>
            <person name="Moolhuijzen P."/>
            <person name="Goolsby J.A."/>
            <person name="Tidwell J."/>
            <person name="Bellgard S.E."/>
            <person name="Bellgard M.I."/>
        </authorList>
    </citation>
    <scope>NUCLEOTIDE SEQUENCE</scope>
    <source>
        <tissue evidence="2">Shoot tissue taken approximately 20 cm above the soil surface</tissue>
    </source>
</reference>
<proteinExistence type="predicted"/>
<feature type="compositionally biased region" description="Low complexity" evidence="1">
    <location>
        <begin position="40"/>
        <end position="58"/>
    </location>
</feature>
<sequence length="58" mass="5921">MPSRICTVTVLVSAASMSASETFRAATADSVYCARNGPQSRSSPARSVAATASSVVRV</sequence>
<name>A0A0A9RGS6_ARUDO</name>